<dbReference type="GO" id="GO:0034974">
    <property type="term" value="C:Swi5-Swi2 complex"/>
    <property type="evidence" value="ECO:0007669"/>
    <property type="project" value="TreeGrafter"/>
</dbReference>
<reference evidence="4 5" key="1">
    <citation type="submission" date="2019-04" db="EMBL/GenBank/DDBJ databases">
        <title>Friends and foes A comparative genomics studyof 23 Aspergillus species from section Flavi.</title>
        <authorList>
            <consortium name="DOE Joint Genome Institute"/>
            <person name="Kjaerbolling I."/>
            <person name="Vesth T."/>
            <person name="Frisvad J.C."/>
            <person name="Nybo J.L."/>
            <person name="Theobald S."/>
            <person name="Kildgaard S."/>
            <person name="Isbrandt T."/>
            <person name="Kuo A."/>
            <person name="Sato A."/>
            <person name="Lyhne E.K."/>
            <person name="Kogle M.E."/>
            <person name="Wiebenga A."/>
            <person name="Kun R.S."/>
            <person name="Lubbers R.J."/>
            <person name="Makela M.R."/>
            <person name="Barry K."/>
            <person name="Chovatia M."/>
            <person name="Clum A."/>
            <person name="Daum C."/>
            <person name="Haridas S."/>
            <person name="He G."/>
            <person name="LaButti K."/>
            <person name="Lipzen A."/>
            <person name="Mondo S."/>
            <person name="Riley R."/>
            <person name="Salamov A."/>
            <person name="Simmons B.A."/>
            <person name="Magnuson J.K."/>
            <person name="Henrissat B."/>
            <person name="Mortensen U.H."/>
            <person name="Larsen T.O."/>
            <person name="Devries R.P."/>
            <person name="Grigoriev I.V."/>
            <person name="Machida M."/>
            <person name="Baker S.E."/>
            <person name="Andersen M.R."/>
        </authorList>
    </citation>
    <scope>NUCLEOTIDE SEQUENCE [LARGE SCALE GENOMIC DNA]</scope>
    <source>
        <strain evidence="4 5">IBT 29228</strain>
    </source>
</reference>
<dbReference type="PANTHER" id="PTHR28529">
    <property type="entry name" value="DNA REPAIR PROTEIN SWI5 HOMOLOG"/>
    <property type="match status" value="1"/>
</dbReference>
<keyword evidence="2" id="KW-0227">DNA damage</keyword>
<dbReference type="AlphaFoldDB" id="A0A5N7BKR2"/>
<dbReference type="Pfam" id="PF07061">
    <property type="entry name" value="Swi5"/>
    <property type="match status" value="1"/>
</dbReference>
<accession>A0A5N7BKR2</accession>
<gene>
    <name evidence="4" type="ORF">BDV26DRAFT_254312</name>
</gene>
<evidence type="ECO:0000313" key="5">
    <source>
        <dbReference type="Proteomes" id="UP000326198"/>
    </source>
</evidence>
<protein>
    <submittedName>
        <fullName evidence="4">Swi5-domain-containing protein</fullName>
    </submittedName>
</protein>
<proteinExistence type="inferred from homology"/>
<keyword evidence="5" id="KW-1185">Reference proteome</keyword>
<dbReference type="GO" id="GO:0032798">
    <property type="term" value="C:Swi5-Sfr1 complex"/>
    <property type="evidence" value="ECO:0007669"/>
    <property type="project" value="TreeGrafter"/>
</dbReference>
<evidence type="ECO:0000313" key="4">
    <source>
        <dbReference type="EMBL" id="KAE8382087.1"/>
    </source>
</evidence>
<dbReference type="Gene3D" id="1.20.5.170">
    <property type="match status" value="1"/>
</dbReference>
<evidence type="ECO:0000256" key="3">
    <source>
        <dbReference type="ARBA" id="ARBA00023204"/>
    </source>
</evidence>
<dbReference type="PANTHER" id="PTHR28529:SF2">
    <property type="entry name" value="DNA REPAIR PROTEIN SWI5 HOMOLOG"/>
    <property type="match status" value="1"/>
</dbReference>
<organism evidence="4 5">
    <name type="scientific">Aspergillus bertholletiae</name>
    <dbReference type="NCBI Taxonomy" id="1226010"/>
    <lineage>
        <taxon>Eukaryota</taxon>
        <taxon>Fungi</taxon>
        <taxon>Dikarya</taxon>
        <taxon>Ascomycota</taxon>
        <taxon>Pezizomycotina</taxon>
        <taxon>Eurotiomycetes</taxon>
        <taxon>Eurotiomycetidae</taxon>
        <taxon>Eurotiales</taxon>
        <taxon>Aspergillaceae</taxon>
        <taxon>Aspergillus</taxon>
        <taxon>Aspergillus subgen. Circumdati</taxon>
    </lineage>
</organism>
<evidence type="ECO:0000256" key="1">
    <source>
        <dbReference type="ARBA" id="ARBA00008060"/>
    </source>
</evidence>
<dbReference type="EMBL" id="ML736165">
    <property type="protein sequence ID" value="KAE8382087.1"/>
    <property type="molecule type" value="Genomic_DNA"/>
</dbReference>
<dbReference type="InterPro" id="IPR010760">
    <property type="entry name" value="DNA-repair_Swi5"/>
</dbReference>
<name>A0A5N7BKR2_9EURO</name>
<sequence length="111" mass="12568">MASNDKRVVIDIDNESHLTLEQQTYREKRIASFHISIANLEAEVALMAAQLAEIKARLKHDPSAIVRQHIRLLHKYNEIKDIGQGLVGLIADARGVRQVEVQREYGVGDRD</sequence>
<dbReference type="OrthoDB" id="255837at2759"/>
<dbReference type="GO" id="GO:0010772">
    <property type="term" value="P:meiotic DNA recombinase assembly involved in reciprocal meiotic recombination"/>
    <property type="evidence" value="ECO:0007669"/>
    <property type="project" value="TreeGrafter"/>
</dbReference>
<dbReference type="Proteomes" id="UP000326198">
    <property type="component" value="Unassembled WGS sequence"/>
</dbReference>
<evidence type="ECO:0000256" key="2">
    <source>
        <dbReference type="ARBA" id="ARBA00022763"/>
    </source>
</evidence>
<keyword evidence="3" id="KW-0234">DNA repair</keyword>
<comment type="similarity">
    <text evidence="1">Belongs to the SWI5/SAE3 family.</text>
</comment>
<dbReference type="GO" id="GO:0000709">
    <property type="term" value="P:meiotic joint molecule formation"/>
    <property type="evidence" value="ECO:0007669"/>
    <property type="project" value="TreeGrafter"/>
</dbReference>